<dbReference type="SUPFAM" id="SSF56770">
    <property type="entry name" value="HydA/Nqo6-like"/>
    <property type="match status" value="1"/>
</dbReference>
<dbReference type="AlphaFoldDB" id="A0A839HDG2"/>
<feature type="binding site" evidence="15">
    <location>
        <position position="184"/>
    </location>
    <ligand>
        <name>[4Fe-4S] cluster</name>
        <dbReference type="ChEBI" id="CHEBI:49883"/>
        <label>1</label>
    </ligand>
</feature>
<keyword evidence="7 15" id="KW-0004">4Fe-4S</keyword>
<evidence type="ECO:0000256" key="7">
    <source>
        <dbReference type="ARBA" id="ARBA00022485"/>
    </source>
</evidence>
<dbReference type="Gene3D" id="3.40.50.700">
    <property type="entry name" value="NADH:ubiquinone oxidoreductase-like, 20kDa subunit"/>
    <property type="match status" value="1"/>
</dbReference>
<evidence type="ECO:0000256" key="5">
    <source>
        <dbReference type="ARBA" id="ARBA00011771"/>
    </source>
</evidence>
<evidence type="ECO:0000259" key="16">
    <source>
        <dbReference type="Pfam" id="PF01058"/>
    </source>
</evidence>
<dbReference type="GO" id="GO:0044569">
    <property type="term" value="C:[Ni-Fe] hydrogenase complex"/>
    <property type="evidence" value="ECO:0007669"/>
    <property type="project" value="TreeGrafter"/>
</dbReference>
<dbReference type="Pfam" id="PF01058">
    <property type="entry name" value="Oxidored_q6"/>
    <property type="match status" value="1"/>
</dbReference>
<feature type="domain" description="Cytochrome-c3 hydrogenase C-terminal" evidence="17">
    <location>
        <begin position="217"/>
        <end position="291"/>
    </location>
</feature>
<feature type="binding site" evidence="15">
    <location>
        <position position="245"/>
    </location>
    <ligand>
        <name>[4Fe-4S] cluster</name>
        <dbReference type="ChEBI" id="CHEBI:49883"/>
        <label>2</label>
    </ligand>
</feature>
<evidence type="ECO:0000256" key="10">
    <source>
        <dbReference type="ARBA" id="ARBA00023002"/>
    </source>
</evidence>
<dbReference type="GO" id="GO:0009061">
    <property type="term" value="P:anaerobic respiration"/>
    <property type="evidence" value="ECO:0007669"/>
    <property type="project" value="TreeGrafter"/>
</dbReference>
<dbReference type="GO" id="GO:0030313">
    <property type="term" value="C:cell envelope"/>
    <property type="evidence" value="ECO:0007669"/>
    <property type="project" value="UniProtKB-SubCell"/>
</dbReference>
<dbReference type="EMBL" id="JABVCQ010000031">
    <property type="protein sequence ID" value="MBB1126975.1"/>
    <property type="molecule type" value="Genomic_DNA"/>
</dbReference>
<comment type="catalytic activity">
    <reaction evidence="14">
        <text>H2 + A = AH2</text>
        <dbReference type="Rhea" id="RHEA:12116"/>
        <dbReference type="ChEBI" id="CHEBI:13193"/>
        <dbReference type="ChEBI" id="CHEBI:17499"/>
        <dbReference type="ChEBI" id="CHEBI:18276"/>
        <dbReference type="EC" id="1.12.99.6"/>
    </reaction>
</comment>
<evidence type="ECO:0000256" key="8">
    <source>
        <dbReference type="ARBA" id="ARBA00022723"/>
    </source>
</evidence>
<feature type="binding site" evidence="15">
    <location>
        <position position="222"/>
    </location>
    <ligand>
        <name>[4Fe-4S] cluster</name>
        <dbReference type="ChEBI" id="CHEBI:49883"/>
        <label>2</label>
    </ligand>
</feature>
<dbReference type="Proteomes" id="UP000548632">
    <property type="component" value="Unassembled WGS sequence"/>
</dbReference>
<dbReference type="Gene3D" id="4.10.480.10">
    <property type="entry name" value="Cytochrome-c3 hydrogenase, C-terminal domain"/>
    <property type="match status" value="1"/>
</dbReference>
<evidence type="ECO:0000256" key="9">
    <source>
        <dbReference type="ARBA" id="ARBA00022729"/>
    </source>
</evidence>
<dbReference type="InterPro" id="IPR001821">
    <property type="entry name" value="NiFe_hydrogenase_ssu"/>
</dbReference>
<evidence type="ECO:0000256" key="15">
    <source>
        <dbReference type="PIRSR" id="PIRSR000310-1"/>
    </source>
</evidence>
<dbReference type="GO" id="GO:0033748">
    <property type="term" value="F:hydrogenase (acceptor) activity"/>
    <property type="evidence" value="ECO:0007669"/>
    <property type="project" value="UniProtKB-EC"/>
</dbReference>
<dbReference type="InterPro" id="IPR037024">
    <property type="entry name" value="NiFe_Hase_small_N_sf"/>
</dbReference>
<evidence type="ECO:0000256" key="3">
    <source>
        <dbReference type="ARBA" id="ARBA00004196"/>
    </source>
</evidence>
<proteinExistence type="inferred from homology"/>
<keyword evidence="11 15" id="KW-0408">Iron</keyword>
<dbReference type="GO" id="GO:0008901">
    <property type="term" value="F:ferredoxin hydrogenase activity"/>
    <property type="evidence" value="ECO:0007669"/>
    <property type="project" value="InterPro"/>
</dbReference>
<dbReference type="GO" id="GO:0046872">
    <property type="term" value="F:metal ion binding"/>
    <property type="evidence" value="ECO:0007669"/>
    <property type="project" value="UniProtKB-KW"/>
</dbReference>
<comment type="caution">
    <text evidence="18">The sequence shown here is derived from an EMBL/GenBank/DDBJ whole genome shotgun (WGS) entry which is preliminary data.</text>
</comment>
<feature type="binding site" evidence="15">
    <location>
        <position position="260"/>
    </location>
    <ligand>
        <name>[3Fe-4S] cluster</name>
        <dbReference type="ChEBI" id="CHEBI:21137"/>
    </ligand>
</feature>
<comment type="subunit">
    <text evidence="5">Heterodimer of a large and a small subunit.</text>
</comment>
<dbReference type="PIRSF" id="PIRSF000310">
    <property type="entry name" value="NiFe_hyd_ssu"/>
    <property type="match status" value="1"/>
</dbReference>
<dbReference type="InterPro" id="IPR027394">
    <property type="entry name" value="Cytochrome-c3_hydrogenase_C"/>
</dbReference>
<dbReference type="InterPro" id="IPR037148">
    <property type="entry name" value="NiFe-Hase_small_C_sf"/>
</dbReference>
<comment type="subcellular location">
    <subcellularLocation>
        <location evidence="3">Cell envelope</location>
    </subcellularLocation>
</comment>
<dbReference type="GO" id="GO:0051538">
    <property type="term" value="F:3 iron, 4 sulfur cluster binding"/>
    <property type="evidence" value="ECO:0007669"/>
    <property type="project" value="UniProtKB-KW"/>
</dbReference>
<evidence type="ECO:0000256" key="6">
    <source>
        <dbReference type="ARBA" id="ARBA00012082"/>
    </source>
</evidence>
<dbReference type="Pfam" id="PF14720">
    <property type="entry name" value="NiFe_hyd_SSU_C"/>
    <property type="match status" value="1"/>
</dbReference>
<evidence type="ECO:0000256" key="14">
    <source>
        <dbReference type="ARBA" id="ARBA00048757"/>
    </source>
</evidence>
<evidence type="ECO:0000256" key="11">
    <source>
        <dbReference type="ARBA" id="ARBA00023004"/>
    </source>
</evidence>
<feature type="domain" description="NADH:ubiquinone oxidoreductase-like 20kDa subunit" evidence="16">
    <location>
        <begin position="50"/>
        <end position="197"/>
    </location>
</feature>
<dbReference type="InterPro" id="IPR006137">
    <property type="entry name" value="NADH_UbQ_OxRdtase-like_20kDa"/>
</dbReference>
<gene>
    <name evidence="18" type="ORF">HUK38_12185</name>
</gene>
<comment type="cofactor">
    <cofactor evidence="2">
        <name>[4Fe-4S] cluster</name>
        <dbReference type="ChEBI" id="CHEBI:49883"/>
    </cofactor>
</comment>
<keyword evidence="8 15" id="KW-0479">Metal-binding</keyword>
<evidence type="ECO:0000256" key="12">
    <source>
        <dbReference type="ARBA" id="ARBA00023014"/>
    </source>
</evidence>
<keyword evidence="13 15" id="KW-0003">3Fe-4S</keyword>
<name>A0A839HDG2_9GAMM</name>
<dbReference type="PRINTS" id="PR00614">
    <property type="entry name" value="NIHGNASESMLL"/>
</dbReference>
<keyword evidence="12 15" id="KW-0411">Iron-sulfur</keyword>
<keyword evidence="9" id="KW-0732">Signal</keyword>
<organism evidence="18 19">
    <name type="scientific">Thiospirillum jenense</name>
    <dbReference type="NCBI Taxonomy" id="1653858"/>
    <lineage>
        <taxon>Bacteria</taxon>
        <taxon>Pseudomonadati</taxon>
        <taxon>Pseudomonadota</taxon>
        <taxon>Gammaproteobacteria</taxon>
        <taxon>Chromatiales</taxon>
        <taxon>Chromatiaceae</taxon>
        <taxon>Thiospirillum</taxon>
    </lineage>
</organism>
<evidence type="ECO:0000256" key="4">
    <source>
        <dbReference type="ARBA" id="ARBA00006605"/>
    </source>
</evidence>
<evidence type="ECO:0000313" key="18">
    <source>
        <dbReference type="EMBL" id="MBB1126975.1"/>
    </source>
</evidence>
<feature type="binding site" evidence="15">
    <location>
        <position position="225"/>
    </location>
    <ligand>
        <name>[4Fe-4S] cluster</name>
        <dbReference type="ChEBI" id="CHEBI:49883"/>
        <label>2</label>
    </ligand>
</feature>
<evidence type="ECO:0000256" key="1">
    <source>
        <dbReference type="ARBA" id="ARBA00001927"/>
    </source>
</evidence>
<feature type="binding site" evidence="15">
    <location>
        <position position="50"/>
    </location>
    <ligand>
        <name>[4Fe-4S] cluster</name>
        <dbReference type="ChEBI" id="CHEBI:49883"/>
        <label>1</label>
    </ligand>
</feature>
<feature type="binding site" evidence="15">
    <location>
        <position position="282"/>
    </location>
    <ligand>
        <name>[3Fe-4S] cluster</name>
        <dbReference type="ChEBI" id="CHEBI:21137"/>
    </ligand>
</feature>
<evidence type="ECO:0000313" key="19">
    <source>
        <dbReference type="Proteomes" id="UP000548632"/>
    </source>
</evidence>
<evidence type="ECO:0000256" key="2">
    <source>
        <dbReference type="ARBA" id="ARBA00001966"/>
    </source>
</evidence>
<feature type="binding site" evidence="15">
    <location>
        <position position="251"/>
    </location>
    <ligand>
        <name>[4Fe-4S] cluster</name>
        <dbReference type="ChEBI" id="CHEBI:49883"/>
        <label>2</label>
    </ligand>
</feature>
<dbReference type="EC" id="1.12.99.6" evidence="6"/>
<sequence length="308" mass="34785">MNSKRRQFIQRLWQIIVAAGAAQLFNFEELLAAPTAVNRPRLLWLHGTSCSGCSTAFLDIEQVSIVEILTQFVDVIFHPDLSLATGEQVIHILDHLTHHEDGFILVLEGGIPIKYPHACLMGERPMTDWITQLAPRASMLIAAGTCAALGGIPKMNGTVTGSMTLREFLQYKNINKPLVALPNCPMKPEHIVYVLLHQLKLGQLPELDELARPIKFFERTIHERCIYYADFQERRYAERIGDPGCLLKLGCQGPVTHNDCMRFGHNHNTNTCIRSGHPCIGCASERFPRQIMLHRYGDRRAIHNEFDA</sequence>
<comment type="cofactor">
    <cofactor evidence="1">
        <name>[3Fe-4S] cluster</name>
        <dbReference type="ChEBI" id="CHEBI:21137"/>
    </cofactor>
</comment>
<evidence type="ECO:0000256" key="13">
    <source>
        <dbReference type="ARBA" id="ARBA00023291"/>
    </source>
</evidence>
<reference evidence="18 19" key="1">
    <citation type="journal article" date="2020" name="Arch. Microbiol.">
        <title>The genome sequence of the giant phototrophic gammaproteobacterium Thiospirillum jenense gives insight into its physiological properties and phylogenetic relationships.</title>
        <authorList>
            <person name="Imhoff J.F."/>
            <person name="Meyer T.E."/>
            <person name="Kyndt J.A."/>
        </authorList>
    </citation>
    <scope>NUCLEOTIDE SEQUENCE [LARGE SCALE GENOMIC DNA]</scope>
    <source>
        <strain evidence="18 19">DSM 216</strain>
    </source>
</reference>
<dbReference type="PANTHER" id="PTHR30013">
    <property type="entry name" value="NIFE / NIFESE HYDROGENASE SMALL SUBUNIT FAMILY MEMBER"/>
    <property type="match status" value="1"/>
</dbReference>
<comment type="similarity">
    <text evidence="4">Belongs to the [NiFe]/[NiFeSe] hydrogenase small subunit family.</text>
</comment>
<dbReference type="GO" id="GO:0051539">
    <property type="term" value="F:4 iron, 4 sulfur cluster binding"/>
    <property type="evidence" value="ECO:0007669"/>
    <property type="project" value="UniProtKB-KW"/>
</dbReference>
<keyword evidence="10" id="KW-0560">Oxidoreductase</keyword>
<feature type="binding site" evidence="15">
    <location>
        <position position="146"/>
    </location>
    <ligand>
        <name>[4Fe-4S] cluster</name>
        <dbReference type="ChEBI" id="CHEBI:49883"/>
        <label>1</label>
    </ligand>
</feature>
<feature type="binding site" evidence="15">
    <location>
        <position position="53"/>
    </location>
    <ligand>
        <name>[4Fe-4S] cluster</name>
        <dbReference type="ChEBI" id="CHEBI:49883"/>
        <label>1</label>
    </ligand>
</feature>
<feature type="binding site" evidence="15">
    <location>
        <position position="279"/>
    </location>
    <ligand>
        <name>[3Fe-4S] cluster</name>
        <dbReference type="ChEBI" id="CHEBI:21137"/>
    </ligand>
</feature>
<dbReference type="PANTHER" id="PTHR30013:SF5">
    <property type="entry name" value="HYDROGENASE SMALL SUBUNIT"/>
    <property type="match status" value="1"/>
</dbReference>
<dbReference type="RefSeq" id="WP_182584602.1">
    <property type="nucleotide sequence ID" value="NZ_JABVCQ010000031.1"/>
</dbReference>
<keyword evidence="19" id="KW-1185">Reference proteome</keyword>
<evidence type="ECO:0000259" key="17">
    <source>
        <dbReference type="Pfam" id="PF14720"/>
    </source>
</evidence>
<dbReference type="GO" id="GO:0009055">
    <property type="term" value="F:electron transfer activity"/>
    <property type="evidence" value="ECO:0007669"/>
    <property type="project" value="TreeGrafter"/>
</dbReference>
<accession>A0A839HDG2</accession>
<protein>
    <recommendedName>
        <fullName evidence="6">hydrogenase (acceptor)</fullName>
        <ecNumber evidence="6">1.12.99.6</ecNumber>
    </recommendedName>
</protein>
<dbReference type="GO" id="GO:0009375">
    <property type="term" value="C:ferredoxin hydrogenase complex"/>
    <property type="evidence" value="ECO:0007669"/>
    <property type="project" value="InterPro"/>
</dbReference>
<dbReference type="GO" id="GO:0016020">
    <property type="term" value="C:membrane"/>
    <property type="evidence" value="ECO:0007669"/>
    <property type="project" value="TreeGrafter"/>
</dbReference>